<dbReference type="AlphaFoldDB" id="A0AAU0UPG4"/>
<keyword evidence="1" id="KW-0175">Coiled coil</keyword>
<keyword evidence="3" id="KW-1185">Reference proteome</keyword>
<feature type="coiled-coil region" evidence="1">
    <location>
        <begin position="31"/>
        <end position="58"/>
    </location>
</feature>
<organism evidence="2 3">
    <name type="scientific">Metallumcola ferriviriculae</name>
    <dbReference type="NCBI Taxonomy" id="3039180"/>
    <lineage>
        <taxon>Bacteria</taxon>
        <taxon>Bacillati</taxon>
        <taxon>Bacillota</taxon>
        <taxon>Clostridia</taxon>
        <taxon>Neomoorellales</taxon>
        <taxon>Desulfitibacteraceae</taxon>
        <taxon>Metallumcola</taxon>
    </lineage>
</organism>
<sequence>MATLRNILNRFISYEKSLSRNYLDYSKTVQLDEIQQALEELHLQHRNNQRRLEALLKKHCPG</sequence>
<dbReference type="KEGG" id="dbc:MFMK1_002822"/>
<gene>
    <name evidence="2" type="ORF">MFMK1_002822</name>
</gene>
<evidence type="ECO:0000313" key="3">
    <source>
        <dbReference type="Proteomes" id="UP001329915"/>
    </source>
</evidence>
<protein>
    <submittedName>
        <fullName evidence="2">Uncharacterized protein</fullName>
    </submittedName>
</protein>
<dbReference type="Proteomes" id="UP001329915">
    <property type="component" value="Chromosome"/>
</dbReference>
<dbReference type="EMBL" id="CP121694">
    <property type="protein sequence ID" value="WRO22976.1"/>
    <property type="molecule type" value="Genomic_DNA"/>
</dbReference>
<name>A0AAU0UPG4_9FIRM</name>
<evidence type="ECO:0000256" key="1">
    <source>
        <dbReference type="SAM" id="Coils"/>
    </source>
</evidence>
<reference evidence="2 3" key="1">
    <citation type="submission" date="2023-04" db="EMBL/GenBank/DDBJ databases">
        <authorList>
            <person name="Hsu D."/>
        </authorList>
    </citation>
    <scope>NUCLEOTIDE SEQUENCE [LARGE SCALE GENOMIC DNA]</scope>
    <source>
        <strain evidence="2 3">MK1</strain>
    </source>
</reference>
<proteinExistence type="predicted"/>
<dbReference type="RefSeq" id="WP_366922369.1">
    <property type="nucleotide sequence ID" value="NZ_CP121694.1"/>
</dbReference>
<accession>A0AAU0UPG4</accession>
<evidence type="ECO:0000313" key="2">
    <source>
        <dbReference type="EMBL" id="WRO22976.1"/>
    </source>
</evidence>